<sequence>MDTVVSTIFFNGQFWVALVEKRGEDGTLSVAKHTFGPEPTNNDILDFYFNSYHYLRFYACQRIVRAKKRLSGKEEKRSLKKSFDLYKEEQREVLLVRKKERKVRYRADANEQYRRRCEKRKEKRRGH</sequence>
<dbReference type="InterPro" id="IPR016787">
    <property type="entry name" value="UCP021328"/>
</dbReference>
<evidence type="ECO:0000313" key="2">
    <source>
        <dbReference type="Proteomes" id="UP000002318"/>
    </source>
</evidence>
<dbReference type="Pfam" id="PF11208">
    <property type="entry name" value="DUF2992"/>
    <property type="match status" value="1"/>
</dbReference>
<dbReference type="OrthoDB" id="370502at2"/>
<gene>
    <name evidence="1" type="ordered locus">Spirs_0444</name>
</gene>
<reference evidence="1 2" key="1">
    <citation type="journal article" date="2010" name="Stand. Genomic Sci.">
        <title>Complete genome sequence of Spirochaeta smaragdinae type strain (SEBR 4228).</title>
        <authorList>
            <person name="Mavromatis K."/>
            <person name="Yasawong M."/>
            <person name="Chertkov O."/>
            <person name="Lapidus A."/>
            <person name="Lucas S."/>
            <person name="Nolan M."/>
            <person name="Del Rio T.G."/>
            <person name="Tice H."/>
            <person name="Cheng J.F."/>
            <person name="Pitluck S."/>
            <person name="Liolios K."/>
            <person name="Ivanova N."/>
            <person name="Tapia R."/>
            <person name="Han C."/>
            <person name="Bruce D."/>
            <person name="Goodwin L."/>
            <person name="Pati A."/>
            <person name="Chen A."/>
            <person name="Palaniappan K."/>
            <person name="Land M."/>
            <person name="Hauser L."/>
            <person name="Chang Y.J."/>
            <person name="Jeffries C.D."/>
            <person name="Detter J.C."/>
            <person name="Rohde M."/>
            <person name="Brambilla E."/>
            <person name="Spring S."/>
            <person name="Goker M."/>
            <person name="Sikorski J."/>
            <person name="Woyke T."/>
            <person name="Bristow J."/>
            <person name="Eisen J.A."/>
            <person name="Markowitz V."/>
            <person name="Hugenholtz P."/>
            <person name="Klenk H.P."/>
            <person name="Kyrpides N.C."/>
        </authorList>
    </citation>
    <scope>NUCLEOTIDE SEQUENCE [LARGE SCALE GENOMIC DNA]</scope>
    <source>
        <strain evidence="2">DSM 11293 / JCM 15392 / SEBR 4228</strain>
    </source>
</reference>
<dbReference type="KEGG" id="ssm:Spirs_0444"/>
<dbReference type="HOGENOM" id="CLU_1969155_0_0_12"/>
<keyword evidence="2" id="KW-1185">Reference proteome</keyword>
<organism evidence="1 2">
    <name type="scientific">Sediminispirochaeta smaragdinae (strain DSM 11293 / JCM 15392 / SEBR 4228)</name>
    <name type="common">Spirochaeta smaragdinae</name>
    <dbReference type="NCBI Taxonomy" id="573413"/>
    <lineage>
        <taxon>Bacteria</taxon>
        <taxon>Pseudomonadati</taxon>
        <taxon>Spirochaetota</taxon>
        <taxon>Spirochaetia</taxon>
        <taxon>Spirochaetales</taxon>
        <taxon>Spirochaetaceae</taxon>
        <taxon>Sediminispirochaeta</taxon>
    </lineage>
</organism>
<protein>
    <submittedName>
        <fullName evidence="1">Uncharacterized protein</fullName>
    </submittedName>
</protein>
<dbReference type="STRING" id="573413.Spirs_0444"/>
<name>E1RB61_SEDSS</name>
<evidence type="ECO:0000313" key="1">
    <source>
        <dbReference type="EMBL" id="ADK79591.1"/>
    </source>
</evidence>
<dbReference type="EMBL" id="CP002116">
    <property type="protein sequence ID" value="ADK79591.1"/>
    <property type="molecule type" value="Genomic_DNA"/>
</dbReference>
<accession>E1RB61</accession>
<dbReference type="RefSeq" id="WP_013253055.1">
    <property type="nucleotide sequence ID" value="NC_014364.1"/>
</dbReference>
<dbReference type="Proteomes" id="UP000002318">
    <property type="component" value="Chromosome"/>
</dbReference>
<dbReference type="AlphaFoldDB" id="E1RB61"/>
<proteinExistence type="predicted"/>